<dbReference type="GO" id="GO:0005198">
    <property type="term" value="F:structural molecule activity"/>
    <property type="evidence" value="ECO:0007669"/>
    <property type="project" value="InterPro"/>
</dbReference>
<evidence type="ECO:0000259" key="17">
    <source>
        <dbReference type="Pfam" id="PF23953"/>
    </source>
</evidence>
<organism evidence="18 19">
    <name type="scientific">Pyrrhoderma noxium</name>
    <dbReference type="NCBI Taxonomy" id="2282107"/>
    <lineage>
        <taxon>Eukaryota</taxon>
        <taxon>Fungi</taxon>
        <taxon>Dikarya</taxon>
        <taxon>Basidiomycota</taxon>
        <taxon>Agaricomycotina</taxon>
        <taxon>Agaricomycetes</taxon>
        <taxon>Hymenochaetales</taxon>
        <taxon>Hymenochaetaceae</taxon>
        <taxon>Pyrrhoderma</taxon>
    </lineage>
</organism>
<keyword evidence="4 12" id="KW-0963">Cytoplasm</keyword>
<name>A0A286U740_9AGAM</name>
<dbReference type="PANTHER" id="PTHR19876">
    <property type="entry name" value="COATOMER"/>
    <property type="match status" value="1"/>
</dbReference>
<evidence type="ECO:0000313" key="19">
    <source>
        <dbReference type="Proteomes" id="UP000217199"/>
    </source>
</evidence>
<dbReference type="PROSITE" id="PS50082">
    <property type="entry name" value="WD_REPEATS_2"/>
    <property type="match status" value="6"/>
</dbReference>
<evidence type="ECO:0000313" key="18">
    <source>
        <dbReference type="EMBL" id="PAV15393.1"/>
    </source>
</evidence>
<dbReference type="Pfam" id="PF23953">
    <property type="entry name" value="TPR_COPA_B"/>
    <property type="match status" value="1"/>
</dbReference>
<dbReference type="SUPFAM" id="SSF50978">
    <property type="entry name" value="WD40 repeat-like"/>
    <property type="match status" value="1"/>
</dbReference>
<dbReference type="GO" id="GO:0000139">
    <property type="term" value="C:Golgi membrane"/>
    <property type="evidence" value="ECO:0007669"/>
    <property type="project" value="UniProtKB-SubCell"/>
</dbReference>
<protein>
    <recommendedName>
        <fullName evidence="12">Coatomer subunit alpha</fullName>
    </recommendedName>
</protein>
<dbReference type="Pfam" id="PF04053">
    <property type="entry name" value="B-prop_COPA_B_2nd"/>
    <property type="match status" value="1"/>
</dbReference>
<dbReference type="InterPro" id="IPR015943">
    <property type="entry name" value="WD40/YVTN_repeat-like_dom_sf"/>
</dbReference>
<dbReference type="InterPro" id="IPR036322">
    <property type="entry name" value="WD40_repeat_dom_sf"/>
</dbReference>
<keyword evidence="3 12" id="KW-0813">Transport</keyword>
<proteinExistence type="predicted"/>
<evidence type="ECO:0000256" key="5">
    <source>
        <dbReference type="ARBA" id="ARBA00022574"/>
    </source>
</evidence>
<dbReference type="Gene3D" id="1.25.40.470">
    <property type="match status" value="1"/>
</dbReference>
<comment type="caution">
    <text evidence="18">The sequence shown here is derived from an EMBL/GenBank/DDBJ whole genome shotgun (WGS) entry which is preliminary data.</text>
</comment>
<dbReference type="InterPro" id="IPR006692">
    <property type="entry name" value="Beta-prop_COPA/B_2nd"/>
</dbReference>
<evidence type="ECO:0000259" key="16">
    <source>
        <dbReference type="Pfam" id="PF06957"/>
    </source>
</evidence>
<feature type="compositionally biased region" description="Acidic residues" evidence="14">
    <location>
        <begin position="859"/>
        <end position="868"/>
    </location>
</feature>
<dbReference type="SMART" id="SM00320">
    <property type="entry name" value="WD40"/>
    <property type="match status" value="8"/>
</dbReference>
<evidence type="ECO:0000256" key="9">
    <source>
        <dbReference type="ARBA" id="ARBA00023034"/>
    </source>
</evidence>
<dbReference type="InParanoid" id="A0A286U740"/>
<keyword evidence="7 12" id="KW-0931">ER-Golgi transport</keyword>
<feature type="repeat" description="WD" evidence="13">
    <location>
        <begin position="197"/>
        <end position="238"/>
    </location>
</feature>
<dbReference type="InterPro" id="IPR056176">
    <property type="entry name" value="TPR_COPA_B"/>
</dbReference>
<feature type="repeat" description="WD" evidence="13">
    <location>
        <begin position="94"/>
        <end position="135"/>
    </location>
</feature>
<evidence type="ECO:0000256" key="7">
    <source>
        <dbReference type="ARBA" id="ARBA00022892"/>
    </source>
</evidence>
<dbReference type="InterPro" id="IPR019775">
    <property type="entry name" value="WD40_repeat_CS"/>
</dbReference>
<dbReference type="AlphaFoldDB" id="A0A286U740"/>
<dbReference type="PIRSF" id="PIRSF003354">
    <property type="entry name" value="Coatomer_alpha_subunit"/>
    <property type="match status" value="1"/>
</dbReference>
<evidence type="ECO:0000256" key="8">
    <source>
        <dbReference type="ARBA" id="ARBA00022927"/>
    </source>
</evidence>
<keyword evidence="19" id="KW-1185">Reference proteome</keyword>
<dbReference type="InterPro" id="IPR001680">
    <property type="entry name" value="WD40_rpt"/>
</dbReference>
<dbReference type="PROSITE" id="PS50294">
    <property type="entry name" value="WD_REPEATS_REGION"/>
    <property type="match status" value="5"/>
</dbReference>
<dbReference type="InterPro" id="IPR010714">
    <property type="entry name" value="Coatomer_asu_C"/>
</dbReference>
<dbReference type="GO" id="GO:0006888">
    <property type="term" value="P:endoplasmic reticulum to Golgi vesicle-mediated transport"/>
    <property type="evidence" value="ECO:0007669"/>
    <property type="project" value="InterPro"/>
</dbReference>
<comment type="subcellular location">
    <subcellularLocation>
        <location evidence="12">Cytoplasm</location>
    </subcellularLocation>
    <subcellularLocation>
        <location evidence="1 12">Golgi apparatus membrane</location>
        <topology evidence="1 12">Peripheral membrane protein</topology>
        <orientation evidence="1">Cytoplasmic side</orientation>
    </subcellularLocation>
    <subcellularLocation>
        <location evidence="2">Cytoplasmic vesicle</location>
        <location evidence="2">COPI-coated vesicle membrane</location>
        <topology evidence="2">Peripheral membrane protein</topology>
        <orientation evidence="2">Cytoplasmic side</orientation>
    </subcellularLocation>
</comment>
<feature type="repeat" description="WD" evidence="13">
    <location>
        <begin position="241"/>
        <end position="282"/>
    </location>
</feature>
<dbReference type="InterPro" id="IPR047312">
    <property type="entry name" value="Coatomer_alpha_WD-assoc_reg"/>
</dbReference>
<feature type="region of interest" description="Disordered" evidence="14">
    <location>
        <begin position="859"/>
        <end position="883"/>
    </location>
</feature>
<dbReference type="FunFam" id="2.130.10.10:FF:000010">
    <property type="entry name" value="Coatomer subunit alpha"/>
    <property type="match status" value="1"/>
</dbReference>
<dbReference type="FunCoup" id="A0A286U740">
    <property type="interactions" value="495"/>
</dbReference>
<dbReference type="FunFam" id="1.25.40.470:FF:000002">
    <property type="entry name" value="Coatomer subunit alpha"/>
    <property type="match status" value="1"/>
</dbReference>
<dbReference type="GO" id="GO:0006891">
    <property type="term" value="P:intra-Golgi vesicle-mediated transport"/>
    <property type="evidence" value="ECO:0007669"/>
    <property type="project" value="TreeGrafter"/>
</dbReference>
<dbReference type="PROSITE" id="PS00678">
    <property type="entry name" value="WD_REPEATS_1"/>
    <property type="match status" value="3"/>
</dbReference>
<feature type="repeat" description="WD" evidence="13">
    <location>
        <begin position="8"/>
        <end position="49"/>
    </location>
</feature>
<keyword evidence="9 12" id="KW-0333">Golgi apparatus</keyword>
<feature type="repeat" description="WD" evidence="13">
    <location>
        <begin position="136"/>
        <end position="170"/>
    </location>
</feature>
<accession>A0A286U740</accession>
<evidence type="ECO:0000256" key="6">
    <source>
        <dbReference type="ARBA" id="ARBA00022737"/>
    </source>
</evidence>
<evidence type="ECO:0000256" key="11">
    <source>
        <dbReference type="ARBA" id="ARBA00023329"/>
    </source>
</evidence>
<feature type="domain" description="COPA/B TPR" evidence="17">
    <location>
        <begin position="603"/>
        <end position="763"/>
    </location>
</feature>
<dbReference type="Pfam" id="PF06957">
    <property type="entry name" value="COPI_C"/>
    <property type="match status" value="1"/>
</dbReference>
<dbReference type="SUPFAM" id="SSF51004">
    <property type="entry name" value="C-terminal (heme d1) domain of cytochrome cd1-nitrite reductase"/>
    <property type="match status" value="1"/>
</dbReference>
<evidence type="ECO:0000256" key="1">
    <source>
        <dbReference type="ARBA" id="ARBA00004255"/>
    </source>
</evidence>
<dbReference type="InterPro" id="IPR050844">
    <property type="entry name" value="Coatomer_complex_subunit"/>
</dbReference>
<feature type="domain" description="COPA/B second beta-propeller" evidence="15">
    <location>
        <begin position="335"/>
        <end position="580"/>
    </location>
</feature>
<dbReference type="CDD" id="cd22948">
    <property type="entry name" value="Coatomer_WDAD_alpha"/>
    <property type="match status" value="1"/>
</dbReference>
<dbReference type="Pfam" id="PF00400">
    <property type="entry name" value="WD40"/>
    <property type="match status" value="6"/>
</dbReference>
<keyword evidence="8 12" id="KW-0653">Protein transport</keyword>
<evidence type="ECO:0000256" key="3">
    <source>
        <dbReference type="ARBA" id="ARBA00022448"/>
    </source>
</evidence>
<dbReference type="InterPro" id="IPR020472">
    <property type="entry name" value="WD40_PAC1"/>
</dbReference>
<evidence type="ECO:0000256" key="2">
    <source>
        <dbReference type="ARBA" id="ARBA00004347"/>
    </source>
</evidence>
<comment type="subunit">
    <text evidence="12">Oligomeric complex that consists of at least the alpha, beta, beta', gamma, delta, epsilon and zeta subunits.</text>
</comment>
<evidence type="ECO:0000259" key="15">
    <source>
        <dbReference type="Pfam" id="PF04053"/>
    </source>
</evidence>
<comment type="function">
    <text evidence="12">The coatomer is a cytosolic protein complex that binds to dilysine motifs and reversibly associates with Golgi non-clathrin-coated vesicles, which further mediate biosynthetic protein transport from the ER, via the Golgi up to the trans Golgi network.</text>
</comment>
<keyword evidence="6" id="KW-0677">Repeat</keyword>
<dbReference type="CDD" id="cd00200">
    <property type="entry name" value="WD40"/>
    <property type="match status" value="1"/>
</dbReference>
<dbReference type="EMBL" id="NBII01000010">
    <property type="protein sequence ID" value="PAV15393.1"/>
    <property type="molecule type" value="Genomic_DNA"/>
</dbReference>
<dbReference type="STRING" id="2282107.A0A286U740"/>
<feature type="repeat" description="WD" evidence="13">
    <location>
        <begin position="50"/>
        <end position="84"/>
    </location>
</feature>
<dbReference type="GO" id="GO:0006886">
    <property type="term" value="P:intracellular protein transport"/>
    <property type="evidence" value="ECO:0007669"/>
    <property type="project" value="UniProtKB-UniRule"/>
</dbReference>
<gene>
    <name evidence="18" type="ORF">PNOK_0915600</name>
</gene>
<evidence type="ECO:0000256" key="10">
    <source>
        <dbReference type="ARBA" id="ARBA00023136"/>
    </source>
</evidence>
<keyword evidence="10 12" id="KW-0472">Membrane</keyword>
<keyword evidence="11" id="KW-0968">Cytoplasmic vesicle</keyword>
<evidence type="ECO:0000256" key="14">
    <source>
        <dbReference type="SAM" id="MobiDB-lite"/>
    </source>
</evidence>
<dbReference type="PANTHER" id="PTHR19876:SF1">
    <property type="entry name" value="COATOMER SUBUNIT ALPHA"/>
    <property type="match status" value="1"/>
</dbReference>
<evidence type="ECO:0000256" key="12">
    <source>
        <dbReference type="PIRNR" id="PIRNR003354"/>
    </source>
</evidence>
<evidence type="ECO:0000256" key="13">
    <source>
        <dbReference type="PROSITE-ProRule" id="PRU00221"/>
    </source>
</evidence>
<dbReference type="Proteomes" id="UP000217199">
    <property type="component" value="Unassembled WGS sequence"/>
</dbReference>
<reference evidence="18 19" key="1">
    <citation type="journal article" date="2017" name="Mol. Ecol.">
        <title>Comparative and population genomic landscape of Phellinus noxius: A hypervariable fungus causing root rot in trees.</title>
        <authorList>
            <person name="Chung C.L."/>
            <person name="Lee T.J."/>
            <person name="Akiba M."/>
            <person name="Lee H.H."/>
            <person name="Kuo T.H."/>
            <person name="Liu D."/>
            <person name="Ke H.M."/>
            <person name="Yokoi T."/>
            <person name="Roa M.B."/>
            <person name="Lu M.J."/>
            <person name="Chang Y.Y."/>
            <person name="Ann P.J."/>
            <person name="Tsai J.N."/>
            <person name="Chen C.Y."/>
            <person name="Tzean S.S."/>
            <person name="Ota Y."/>
            <person name="Hattori T."/>
            <person name="Sahashi N."/>
            <person name="Liou R.F."/>
            <person name="Kikuchi T."/>
            <person name="Tsai I.J."/>
        </authorList>
    </citation>
    <scope>NUCLEOTIDE SEQUENCE [LARGE SCALE GENOMIC DNA]</scope>
    <source>
        <strain evidence="18 19">FFPRI411160</strain>
    </source>
</reference>
<dbReference type="Gene3D" id="2.130.10.10">
    <property type="entry name" value="YVTN repeat-like/Quinoprotein amine dehydrogenase"/>
    <property type="match status" value="1"/>
</dbReference>
<keyword evidence="5 13" id="KW-0853">WD repeat</keyword>
<dbReference type="GO" id="GO:0006890">
    <property type="term" value="P:retrograde vesicle-mediated transport, Golgi to endoplasmic reticulum"/>
    <property type="evidence" value="ECO:0007669"/>
    <property type="project" value="TreeGrafter"/>
</dbReference>
<feature type="domain" description="Coatomer alpha subunit C-terminal" evidence="16">
    <location>
        <begin position="844"/>
        <end position="1205"/>
    </location>
</feature>
<dbReference type="GO" id="GO:0030126">
    <property type="term" value="C:COPI vesicle coat"/>
    <property type="evidence" value="ECO:0007669"/>
    <property type="project" value="UniProtKB-UniRule"/>
</dbReference>
<evidence type="ECO:0000256" key="4">
    <source>
        <dbReference type="ARBA" id="ARBA00022490"/>
    </source>
</evidence>
<dbReference type="InterPro" id="IPR016391">
    <property type="entry name" value="Coatomer_asu"/>
</dbReference>
<sequence>MSVMLTKFESKSNRVKGLAFHPTRPLLAASLHNGSVQLWNYRMGVLVDRFEEHEGPVRGVHFHPSRPLLVTGGDDYKVKVWDIRPQTRRCLFTLHGHLDYVRTVMFHHEMPWIISASDDQTIRIWNSTSRNCIAILTGHSHYIMSALFHPKEDLVVSSSMDQTVRVWDISGLRKGSPNAAPGGFETFDTFSTVKYVLEGHDRGVNWATFHPTLPLIVSAADDRQIKLWRMSDSKAWEVDTCRGHFNNVSSALFHPRHELIISCGEDKTIRVWDMAKRTAVQTFRREHDRFWVLAAHPELNLFAAGHDNGLIVFKLERERPAYALYGDLLFYVRDKYVRQYDFNTGSDVGVLSVRKFGSLYVPPRTLSYNPAERAVVITTSSDNGLFELSHLAKDGAAEVRDSSADGKRGTGQSAIFVARNRFAILNKANQLIEIRDLSNSIVKSIKPPVQTNEIFYGGTASLILSSTSTAVLYDIQQGKKIAEITTPPVKYVVWSNDGTLVALLSKHTITIANKNLSQSSLIHETIRIKSGAWDDSGVLVYSTLNHIKYCLPQGDTGVIRTLDNPVYLTRVKGRTVHCLDRSARPRTITVDPTEYRFKLALLRSNYEEMLHIIKTSNLVGQSIIAYLQQKGFPEIALHFVEDKKTRFDLAIECGNLDVALETATSIDRPDCWNRLAQQALKQGNHKIVEKAYQKTKNFDKLSFLYLATGSTDKLAKMQKIAVSRGDPMSRFHNALYLGDIESRITVLREVGMYPLAYLTAKTNGLSDLALEILEEAGLTEADVDDVPDFGTSTLKPPPVITPITDHIWPTLNKGESFFDRALANGNLEMTEGEGSYVNGISGNAATSALDDWARDAENVDDVDPEEGGWDLGGGDAPQEEAETEAAVTVEEEPDTGAGASPGVKETELWVRNSPFPADHVAAGSFESAMQLLNRQQGVVNFIPLKPLFLSVYRSAHVYFSPNASLPPLQLHLRRNIEESSASRVLPVAVKTLQSIKPELHEGYRAVSGNKLADAKTSFKSVLQSLLLVPITSDAEATEWRNLVTSTREYLIGVSLELERRRIVEAEPDNVKRSLELAAYFTHCKLQPPHLQIALRSAIGVFAKANNHATSAKLARKLLELNPDPKIVAQARQRIAAGDRNPRNAVEIDYDEFTDFEICAASFTPIYKGSPSVTCPYTGASYLPEFKGKLDSLLELTEIGAAVSGLPAPR</sequence>
<dbReference type="InterPro" id="IPR011048">
    <property type="entry name" value="Haem_d1_sf"/>
</dbReference>
<dbReference type="OrthoDB" id="10261470at2759"/>
<dbReference type="PRINTS" id="PR00320">
    <property type="entry name" value="GPROTEINBRPT"/>
</dbReference>